<dbReference type="Pfam" id="PF23500">
    <property type="entry name" value="DUF7133"/>
    <property type="match status" value="1"/>
</dbReference>
<dbReference type="AlphaFoldDB" id="A0A953HMG9"/>
<dbReference type="InterPro" id="IPR011989">
    <property type="entry name" value="ARM-like"/>
</dbReference>
<evidence type="ECO:0000313" key="2">
    <source>
        <dbReference type="EMBL" id="MBY5958689.1"/>
    </source>
</evidence>
<name>A0A953HMG9_9BACT</name>
<comment type="caution">
    <text evidence="2">The sequence shown here is derived from an EMBL/GenBank/DDBJ whole genome shotgun (WGS) entry which is preliminary data.</text>
</comment>
<dbReference type="RefSeq" id="WP_222580221.1">
    <property type="nucleotide sequence ID" value="NZ_JAHVHU010000009.1"/>
</dbReference>
<dbReference type="InterPro" id="IPR011042">
    <property type="entry name" value="6-blade_b-propeller_TolB-like"/>
</dbReference>
<dbReference type="Gene3D" id="2.120.10.30">
    <property type="entry name" value="TolB, C-terminal domain"/>
    <property type="match status" value="1"/>
</dbReference>
<dbReference type="Gene3D" id="1.25.10.10">
    <property type="entry name" value="Leucine-rich Repeat Variant"/>
    <property type="match status" value="1"/>
</dbReference>
<evidence type="ECO:0000259" key="1">
    <source>
        <dbReference type="Pfam" id="PF23500"/>
    </source>
</evidence>
<dbReference type="InterPro" id="IPR013428">
    <property type="entry name" value="Membrane-bound_put_N"/>
</dbReference>
<keyword evidence="3" id="KW-1185">Reference proteome</keyword>
<dbReference type="InterPro" id="IPR055557">
    <property type="entry name" value="DUF7133"/>
</dbReference>
<dbReference type="InterPro" id="IPR016024">
    <property type="entry name" value="ARM-type_fold"/>
</dbReference>
<feature type="domain" description="DUF7133" evidence="1">
    <location>
        <begin position="2"/>
        <end position="402"/>
    </location>
</feature>
<gene>
    <name evidence="2" type="ORF">KUV50_11125</name>
</gene>
<dbReference type="SUPFAM" id="SSF50952">
    <property type="entry name" value="Soluble quinoprotein glucose dehydrogenase"/>
    <property type="match status" value="1"/>
</dbReference>
<dbReference type="NCBIfam" id="TIGR02604">
    <property type="entry name" value="Piru_Ver_Nterm"/>
    <property type="match status" value="1"/>
</dbReference>
<reference evidence="2" key="1">
    <citation type="submission" date="2021-06" db="EMBL/GenBank/DDBJ databases">
        <title>44 bacteria genomes isolated from Dapeng, Shenzhen.</title>
        <authorList>
            <person name="Zheng W."/>
            <person name="Yu S."/>
            <person name="Huang Y."/>
        </authorList>
    </citation>
    <scope>NUCLEOTIDE SEQUENCE</scope>
    <source>
        <strain evidence="2">DP5N28-2</strain>
    </source>
</reference>
<protein>
    <recommendedName>
        <fullName evidence="1">DUF7133 domain-containing protein</fullName>
    </recommendedName>
</protein>
<proteinExistence type="predicted"/>
<accession>A0A953HMG9</accession>
<dbReference type="EMBL" id="JAHVHU010000009">
    <property type="protein sequence ID" value="MBY5958689.1"/>
    <property type="molecule type" value="Genomic_DNA"/>
</dbReference>
<dbReference type="PANTHER" id="PTHR33546:SF1">
    <property type="entry name" value="LARGE, MULTIFUNCTIONAL SECRETED PROTEIN"/>
    <property type="match status" value="1"/>
</dbReference>
<sequence length="669" mass="75626">MSPEESMKTFELDDRFEVQLFAAEPVVKDPVSMIFDEKGDIYVVEMPDYPFPPEDGSGNGVIKKLLDTNGDGVMDDFTIFADQILDATSILPWKDGMLVTAAPHIWYMKDTNGDGKADQREKVFSGFFQDNQEAQITNLRFNVDNWIYASNHGQHGEVQFDMNPGAEPLSVSGADFRFRLDTKEFEPETAPGQFGHTFDNFGRRFVTQNTIHIREMVMPWRYLHRHPYMPSTSAMTNISDHDLRMYQLTEAPYWRKERSARRQKKYDEQGLDRIEHVDNHFTGASGGTFYGGDLFPEEFNQSLFTGEVAGGLVHQDVLVTKPGQVVYTAQRAENEQDREFLASTDMWFRPTNFTVGPDGALYLVDYYRQHIETPLSIPEDLKEEMDFLEGDDKGRIYRIVPKGTPPLNVNEVQKSPTTEDYLEWLTSPNKWHRTQAQRVLLQTGDDSILPQLEAIFTNTSNSAVRLQTMYLIDGLGGLTGEHVRLALKDPESGVREHALRLAEQFPDLLPDVIALKDDPSARAVMQTALSLGNFASNEVIPALAEIVVGNYQNHWMRMAVLSSDHGSSMALLNYLDQQTDFFQSWDKNKEKFLYDFTYITAARNEDPALVALVSEFDRLPAESQTSVWKAVAAGLKRSKATLSDNAKKKINQIIASGSSSAKDALSEVL</sequence>
<dbReference type="Proteomes" id="UP000753961">
    <property type="component" value="Unassembled WGS sequence"/>
</dbReference>
<organism evidence="2 3">
    <name type="scientific">Membranihabitans marinus</name>
    <dbReference type="NCBI Taxonomy" id="1227546"/>
    <lineage>
        <taxon>Bacteria</taxon>
        <taxon>Pseudomonadati</taxon>
        <taxon>Bacteroidota</taxon>
        <taxon>Saprospiria</taxon>
        <taxon>Saprospirales</taxon>
        <taxon>Saprospiraceae</taxon>
        <taxon>Membranihabitans</taxon>
    </lineage>
</organism>
<evidence type="ECO:0000313" key="3">
    <source>
        <dbReference type="Proteomes" id="UP000753961"/>
    </source>
</evidence>
<dbReference type="SUPFAM" id="SSF48371">
    <property type="entry name" value="ARM repeat"/>
    <property type="match status" value="1"/>
</dbReference>
<dbReference type="PANTHER" id="PTHR33546">
    <property type="entry name" value="LARGE, MULTIFUNCTIONAL SECRETED PROTEIN-RELATED"/>
    <property type="match status" value="1"/>
</dbReference>
<dbReference type="InterPro" id="IPR011041">
    <property type="entry name" value="Quinoprot_gluc/sorb_DH_b-prop"/>
</dbReference>